<dbReference type="Gene3D" id="3.40.50.12780">
    <property type="entry name" value="N-terminal domain of ligase-like"/>
    <property type="match status" value="1"/>
</dbReference>
<dbReference type="InterPro" id="IPR045851">
    <property type="entry name" value="AMP-bd_C_sf"/>
</dbReference>
<evidence type="ECO:0000313" key="5">
    <source>
        <dbReference type="EMBL" id="MBZ0160684.1"/>
    </source>
</evidence>
<dbReference type="AlphaFoldDB" id="A0AAJ1AJB9"/>
<evidence type="ECO:0000259" key="4">
    <source>
        <dbReference type="Pfam" id="PF13193"/>
    </source>
</evidence>
<evidence type="ECO:0000256" key="1">
    <source>
        <dbReference type="ARBA" id="ARBA00006432"/>
    </source>
</evidence>
<dbReference type="InterPro" id="IPR050237">
    <property type="entry name" value="ATP-dep_AMP-bd_enzyme"/>
</dbReference>
<sequence length="603" mass="67156">MLYHTGGRFVDRRRDYRKLKECGLADTVVATNQGLDRPWFVHYDQWVPRRLEYPDIPLHRFLSVSAQKYPDRNAIIFYGRRLTYRALDEAAARFAAALADRGLTKGDRVALLLPNCPQMVIAYYGTLRAGGLAVSTSPLYSTRELTHQLNDSGAETIVVLSKLYPLVREVAPKTGLKRIIVTNIKEYFPPLLRLLFTLLKEKPQGHRPAVERQPGTEWFSEVLSSAPTTSPAIMVGPDDPALLQYTGGTTGLAKGAVLTHRNLIANTIQTGAWMVKPALSSVEGEKNRIEVFLGAIPFFHVYGMTVVMNLCISLGHTMVLLPQFKVPEVLKTIAKYRPTLFPGVPTMYVAINNDPEVGGYDLHSIKACLSGAAPLPVEVANRFEALTGARLVEGFGLTEASPVTHANPLFGARKIGTIGLPLPDTDAMIVDIETGERMLPPQEIGEVVVKGPQVMAGYWNQPNETAMVLRDGWLYTGDIGFMDEQGYFTIVDRKKEMIIAGGFNVYPREVEEPLYEHLKVKEVVAVGLPDPYRGETVKVYIVLKEGERATEQEIIDFCKQRMAKHKVPTLVEFRQELPKTVVGKALRRTLREEEMAKRKSQGA</sequence>
<evidence type="ECO:0000313" key="6">
    <source>
        <dbReference type="Proteomes" id="UP001197609"/>
    </source>
</evidence>
<dbReference type="EMBL" id="JAIOIU010000141">
    <property type="protein sequence ID" value="MBZ0160684.1"/>
    <property type="molecule type" value="Genomic_DNA"/>
</dbReference>
<comment type="similarity">
    <text evidence="1">Belongs to the ATP-dependent AMP-binding enzyme family.</text>
</comment>
<proteinExistence type="inferred from homology"/>
<name>A0AAJ1AJB9_9BACT</name>
<feature type="domain" description="AMP-binding enzyme C-terminal" evidence="4">
    <location>
        <begin position="509"/>
        <end position="584"/>
    </location>
</feature>
<organism evidence="5 6">
    <name type="scientific">Candidatus Methylomirabilis tolerans</name>
    <dbReference type="NCBI Taxonomy" id="3123416"/>
    <lineage>
        <taxon>Bacteria</taxon>
        <taxon>Candidatus Methylomirabilota</taxon>
        <taxon>Candidatus Methylomirabilia</taxon>
        <taxon>Candidatus Methylomirabilales</taxon>
        <taxon>Candidatus Methylomirabilaceae</taxon>
        <taxon>Candidatus Methylomirabilis</taxon>
    </lineage>
</organism>
<dbReference type="SUPFAM" id="SSF56801">
    <property type="entry name" value="Acetyl-CoA synthetase-like"/>
    <property type="match status" value="1"/>
</dbReference>
<dbReference type="InterPro" id="IPR042099">
    <property type="entry name" value="ANL_N_sf"/>
</dbReference>
<comment type="caution">
    <text evidence="5">The sequence shown here is derived from an EMBL/GenBank/DDBJ whole genome shotgun (WGS) entry which is preliminary data.</text>
</comment>
<dbReference type="Proteomes" id="UP001197609">
    <property type="component" value="Unassembled WGS sequence"/>
</dbReference>
<evidence type="ECO:0000259" key="3">
    <source>
        <dbReference type="Pfam" id="PF00501"/>
    </source>
</evidence>
<feature type="domain" description="AMP-dependent synthetase/ligase" evidence="3">
    <location>
        <begin position="64"/>
        <end position="459"/>
    </location>
</feature>
<dbReference type="Gene3D" id="3.30.300.30">
    <property type="match status" value="1"/>
</dbReference>
<dbReference type="Pfam" id="PF13193">
    <property type="entry name" value="AMP-binding_C"/>
    <property type="match status" value="1"/>
</dbReference>
<dbReference type="InterPro" id="IPR025110">
    <property type="entry name" value="AMP-bd_C"/>
</dbReference>
<accession>A0AAJ1AJB9</accession>
<dbReference type="GO" id="GO:0016877">
    <property type="term" value="F:ligase activity, forming carbon-sulfur bonds"/>
    <property type="evidence" value="ECO:0007669"/>
    <property type="project" value="UniProtKB-ARBA"/>
</dbReference>
<dbReference type="Pfam" id="PF00501">
    <property type="entry name" value="AMP-binding"/>
    <property type="match status" value="1"/>
</dbReference>
<dbReference type="CDD" id="cd05936">
    <property type="entry name" value="FC-FACS_FadD_like"/>
    <property type="match status" value="1"/>
</dbReference>
<dbReference type="PROSITE" id="PS00455">
    <property type="entry name" value="AMP_BINDING"/>
    <property type="match status" value="1"/>
</dbReference>
<dbReference type="FunFam" id="3.30.300.30:FF:000008">
    <property type="entry name" value="2,3-dihydroxybenzoate-AMP ligase"/>
    <property type="match status" value="1"/>
</dbReference>
<evidence type="ECO:0000256" key="2">
    <source>
        <dbReference type="ARBA" id="ARBA00022598"/>
    </source>
</evidence>
<dbReference type="InterPro" id="IPR000873">
    <property type="entry name" value="AMP-dep_synth/lig_dom"/>
</dbReference>
<dbReference type="FunFam" id="3.40.50.12780:FF:000003">
    <property type="entry name" value="Long-chain-fatty-acid--CoA ligase FadD"/>
    <property type="match status" value="1"/>
</dbReference>
<dbReference type="PANTHER" id="PTHR43767:SF12">
    <property type="entry name" value="AMP-DEPENDENT SYNTHETASE AND LIGASE"/>
    <property type="match status" value="1"/>
</dbReference>
<dbReference type="PANTHER" id="PTHR43767">
    <property type="entry name" value="LONG-CHAIN-FATTY-ACID--COA LIGASE"/>
    <property type="match status" value="1"/>
</dbReference>
<reference evidence="5 6" key="1">
    <citation type="journal article" date="2021" name="bioRxiv">
        <title>Unraveling nitrogen, sulfur and carbon metabolic pathways and microbial community transcriptional responses to substrate deprivation and toxicity stresses in a bioreactor mimicking anoxic brackish coastal sediment conditions.</title>
        <authorList>
            <person name="Martins P.D."/>
            <person name="Echeveste M.J."/>
            <person name="Arshad A."/>
            <person name="Kurth J."/>
            <person name="Ouboter H."/>
            <person name="Jetten M.S.M."/>
            <person name="Welte C.U."/>
        </authorList>
    </citation>
    <scope>NUCLEOTIDE SEQUENCE [LARGE SCALE GENOMIC DNA]</scope>
    <source>
        <strain evidence="5">MAG_38</strain>
    </source>
</reference>
<gene>
    <name evidence="5" type="ORF">K8G79_11200</name>
</gene>
<keyword evidence="2 5" id="KW-0436">Ligase</keyword>
<protein>
    <submittedName>
        <fullName evidence="5">Long-chain fatty acid--CoA ligase</fullName>
    </submittedName>
</protein>
<dbReference type="InterPro" id="IPR020845">
    <property type="entry name" value="AMP-binding_CS"/>
</dbReference>